<dbReference type="FunFam" id="3.30.800.10:FF:000009">
    <property type="entry name" value="Phosphatidylinositol 4-phosphate 5-kinase its3"/>
    <property type="match status" value="1"/>
</dbReference>
<sequence>MLLSAVSPQSEDGTRAAARGNSAVVSHRGGGSINDQLNLIRHALGAEEQLIRVNDSTTRQTYGVTLSRTAPYASPFVSSEDILEHNGARKRRWWSSNEQEKEQPSLWSYIPSFHRGDRGEDQELIVPDAPSVPESTQESSVNSNSSAQSPAMSEPAVQPPITMQSLSTLAPPATMAGGGTHTAQDALHIPVKRPPKAPTRPGLARQNSSQTVSTSSSVLPEHAPTFDEEMAHNADMLRRMRRAKERTSSSNDEKQHISPTRTERRDEEYAPAMMGNLIGEGHENYVLMYHMLTGIRIGVSRASARPRSPLMEADFQAKHKFTFDIIGKELSPNARYDFKFKDYAPAVFRELREFFRVDTADYLYSLTAKYILSELGSPGKSGSFFYFSRDYRFIIKTIRHSEKNFLMKILRSYYNHVCANPQTLLSQFYGLHRVKLPGGRKIHFVIMNNLFPPHRDIHETYDLKGSTVQREQKKTTKGAVLKDINWLKKGRHIELGPEKRTLFERQLKADVDLLQSLRIMDYSLLIGLHDLRIGNRDNLLNDALQVFQPEQSSAVEDEESPTSTNSRPCAVRRPSIRVSSDGTDRTTIHSQPSTTRRNSGSAEKNAPALRAAVMNSDPQTLSAQRATKLPNRTSERSHLIFYADEGGFRSTDEHNNPTSFIYYFGIIDLFTPYSPIKRTEHLAKGLRYGFHGISAVPPKEYAQRFVRFLTAQR</sequence>
<feature type="domain" description="PIPK" evidence="13">
    <location>
        <begin position="280"/>
        <end position="713"/>
    </location>
</feature>
<dbReference type="AlphaFoldDB" id="A0AAF0J9Y9"/>
<gene>
    <name evidence="14" type="primary">MSS4</name>
    <name evidence="14" type="ORF">MCUN1_000616</name>
</gene>
<keyword evidence="3" id="KW-0597">Phosphoprotein</keyword>
<dbReference type="PROSITE" id="PS51455">
    <property type="entry name" value="PIPK"/>
    <property type="match status" value="1"/>
</dbReference>
<dbReference type="Gene3D" id="3.30.800.10">
    <property type="entry name" value="Phosphatidylinositol Phosphate Kinase II Beta"/>
    <property type="match status" value="1"/>
</dbReference>
<dbReference type="SUPFAM" id="SSF56104">
    <property type="entry name" value="SAICAR synthase-like"/>
    <property type="match status" value="1"/>
</dbReference>
<feature type="region of interest" description="Disordered" evidence="12">
    <location>
        <begin position="88"/>
        <end position="114"/>
    </location>
</feature>
<evidence type="ECO:0000256" key="1">
    <source>
        <dbReference type="ARBA" id="ARBA00000444"/>
    </source>
</evidence>
<feature type="region of interest" description="Disordered" evidence="12">
    <location>
        <begin position="1"/>
        <end position="29"/>
    </location>
</feature>
<dbReference type="GO" id="GO:0046854">
    <property type="term" value="P:phosphatidylinositol phosphate biosynthetic process"/>
    <property type="evidence" value="ECO:0007669"/>
    <property type="project" value="UniProtKB-ARBA"/>
</dbReference>
<keyword evidence="15" id="KW-1185">Reference proteome</keyword>
<keyword evidence="4 11" id="KW-0808">Transferase</keyword>
<dbReference type="PANTHER" id="PTHR23086">
    <property type="entry name" value="PHOSPHATIDYLINOSITOL-4-PHOSPHATE 5-KINASE"/>
    <property type="match status" value="1"/>
</dbReference>
<evidence type="ECO:0000256" key="11">
    <source>
        <dbReference type="PROSITE-ProRule" id="PRU00781"/>
    </source>
</evidence>
<name>A0AAF0J9Y9_9BASI</name>
<dbReference type="CDD" id="cd17303">
    <property type="entry name" value="PIPKc_PIP5K_yeast_like"/>
    <property type="match status" value="1"/>
</dbReference>
<reference evidence="14" key="1">
    <citation type="submission" date="2023-03" db="EMBL/GenBank/DDBJ databases">
        <title>Mating type loci evolution in Malassezia.</title>
        <authorList>
            <person name="Coelho M.A."/>
        </authorList>
    </citation>
    <scope>NUCLEOTIDE SEQUENCE</scope>
    <source>
        <strain evidence="14">CBS 11721</strain>
    </source>
</reference>
<evidence type="ECO:0000313" key="14">
    <source>
        <dbReference type="EMBL" id="WFD33796.1"/>
    </source>
</evidence>
<protein>
    <recommendedName>
        <fullName evidence="2">1-phosphatidylinositol-4-phosphate 5-kinase</fullName>
        <ecNumber evidence="2">2.7.1.68</ecNumber>
    </recommendedName>
    <alternativeName>
        <fullName evidence="10">1-phosphatidylinositol 4-phosphate kinase</fullName>
    </alternativeName>
    <alternativeName>
        <fullName evidence="8">Diphosphoinositide kinase</fullName>
    </alternativeName>
    <alternativeName>
        <fullName evidence="9">PIP5K</fullName>
    </alternativeName>
</protein>
<dbReference type="GO" id="GO:0016308">
    <property type="term" value="F:1-phosphatidylinositol-4-phosphate 5-kinase activity"/>
    <property type="evidence" value="ECO:0007669"/>
    <property type="project" value="UniProtKB-EC"/>
</dbReference>
<feature type="region of interest" description="Disordered" evidence="12">
    <location>
        <begin position="241"/>
        <end position="269"/>
    </location>
</feature>
<dbReference type="GO" id="GO:0005524">
    <property type="term" value="F:ATP binding"/>
    <property type="evidence" value="ECO:0007669"/>
    <property type="project" value="UniProtKB-UniRule"/>
</dbReference>
<dbReference type="InterPro" id="IPR023610">
    <property type="entry name" value="PInositol-4/5-P-5/4-kinase"/>
</dbReference>
<comment type="catalytic activity">
    <reaction evidence="1">
        <text>a 1,2-diacyl-sn-glycero-3-phospho-(1D-myo-inositol 4-phosphate) + ATP = a 1,2-diacyl-sn-glycero-3-phospho-(1D-myo-inositol-4,5-bisphosphate) + ADP + H(+)</text>
        <dbReference type="Rhea" id="RHEA:14425"/>
        <dbReference type="ChEBI" id="CHEBI:15378"/>
        <dbReference type="ChEBI" id="CHEBI:30616"/>
        <dbReference type="ChEBI" id="CHEBI:58178"/>
        <dbReference type="ChEBI" id="CHEBI:58456"/>
        <dbReference type="ChEBI" id="CHEBI:456216"/>
        <dbReference type="EC" id="2.7.1.68"/>
    </reaction>
</comment>
<keyword evidence="7 11" id="KW-0067">ATP-binding</keyword>
<evidence type="ECO:0000256" key="7">
    <source>
        <dbReference type="ARBA" id="ARBA00022840"/>
    </source>
</evidence>
<dbReference type="InterPro" id="IPR002498">
    <property type="entry name" value="PInositol-4-P-4/5-kinase_core"/>
</dbReference>
<feature type="region of interest" description="Disordered" evidence="12">
    <location>
        <begin position="170"/>
        <end position="225"/>
    </location>
</feature>
<evidence type="ECO:0000256" key="9">
    <source>
        <dbReference type="ARBA" id="ARBA00080374"/>
    </source>
</evidence>
<evidence type="ECO:0000256" key="10">
    <source>
        <dbReference type="ARBA" id="ARBA00082306"/>
    </source>
</evidence>
<dbReference type="PANTHER" id="PTHR23086:SF8">
    <property type="entry name" value="PHOSPHATIDYLINOSITOL 5-PHOSPHATE 4-KINASE, ISOFORM A"/>
    <property type="match status" value="1"/>
</dbReference>
<dbReference type="SMART" id="SM00330">
    <property type="entry name" value="PIPKc"/>
    <property type="match status" value="1"/>
</dbReference>
<feature type="compositionally biased region" description="Low complexity" evidence="12">
    <location>
        <begin position="134"/>
        <end position="149"/>
    </location>
</feature>
<dbReference type="EMBL" id="CP119877">
    <property type="protein sequence ID" value="WFD33796.1"/>
    <property type="molecule type" value="Genomic_DNA"/>
</dbReference>
<evidence type="ECO:0000256" key="8">
    <source>
        <dbReference type="ARBA" id="ARBA00078403"/>
    </source>
</evidence>
<dbReference type="EC" id="2.7.1.68" evidence="2"/>
<proteinExistence type="predicted"/>
<evidence type="ECO:0000256" key="12">
    <source>
        <dbReference type="SAM" id="MobiDB-lite"/>
    </source>
</evidence>
<evidence type="ECO:0000259" key="13">
    <source>
        <dbReference type="PROSITE" id="PS51455"/>
    </source>
</evidence>
<dbReference type="GO" id="GO:0005886">
    <property type="term" value="C:plasma membrane"/>
    <property type="evidence" value="ECO:0007669"/>
    <property type="project" value="TreeGrafter"/>
</dbReference>
<dbReference type="InterPro" id="IPR027483">
    <property type="entry name" value="PInositol-4-P-4/5-kinase_C_sf"/>
</dbReference>
<dbReference type="Proteomes" id="UP001219933">
    <property type="component" value="Chromosome 1"/>
</dbReference>
<dbReference type="Pfam" id="PF01504">
    <property type="entry name" value="PIP5K"/>
    <property type="match status" value="1"/>
</dbReference>
<feature type="compositionally biased region" description="Polar residues" evidence="12">
    <location>
        <begin position="588"/>
        <end position="602"/>
    </location>
</feature>
<feature type="region of interest" description="Disordered" evidence="12">
    <location>
        <begin position="130"/>
        <end position="155"/>
    </location>
</feature>
<evidence type="ECO:0000256" key="4">
    <source>
        <dbReference type="ARBA" id="ARBA00022679"/>
    </source>
</evidence>
<evidence type="ECO:0000256" key="6">
    <source>
        <dbReference type="ARBA" id="ARBA00022777"/>
    </source>
</evidence>
<evidence type="ECO:0000256" key="2">
    <source>
        <dbReference type="ARBA" id="ARBA00012172"/>
    </source>
</evidence>
<evidence type="ECO:0000256" key="3">
    <source>
        <dbReference type="ARBA" id="ARBA00022553"/>
    </source>
</evidence>
<evidence type="ECO:0000313" key="15">
    <source>
        <dbReference type="Proteomes" id="UP001219933"/>
    </source>
</evidence>
<feature type="region of interest" description="Disordered" evidence="12">
    <location>
        <begin position="551"/>
        <end position="605"/>
    </location>
</feature>
<keyword evidence="5 11" id="KW-0547">Nucleotide-binding</keyword>
<feature type="compositionally biased region" description="Low complexity" evidence="12">
    <location>
        <begin position="208"/>
        <end position="218"/>
    </location>
</feature>
<organism evidence="14 15">
    <name type="scientific">Malassezia cuniculi</name>
    <dbReference type="NCBI Taxonomy" id="948313"/>
    <lineage>
        <taxon>Eukaryota</taxon>
        <taxon>Fungi</taxon>
        <taxon>Dikarya</taxon>
        <taxon>Basidiomycota</taxon>
        <taxon>Ustilaginomycotina</taxon>
        <taxon>Malasseziomycetes</taxon>
        <taxon>Malasseziales</taxon>
        <taxon>Malasseziaceae</taxon>
        <taxon>Malassezia</taxon>
    </lineage>
</organism>
<feature type="compositionally biased region" description="Polar residues" evidence="12">
    <location>
        <begin position="1"/>
        <end position="11"/>
    </location>
</feature>
<dbReference type="InterPro" id="IPR027484">
    <property type="entry name" value="PInositol-4-P-5-kinase_N"/>
</dbReference>
<evidence type="ECO:0000256" key="5">
    <source>
        <dbReference type="ARBA" id="ARBA00022741"/>
    </source>
</evidence>
<feature type="compositionally biased region" description="Basic and acidic residues" evidence="12">
    <location>
        <begin position="245"/>
        <end position="268"/>
    </location>
</feature>
<keyword evidence="6 11" id="KW-0418">Kinase</keyword>
<dbReference type="Gene3D" id="3.30.810.10">
    <property type="entry name" value="2-Layer Sandwich"/>
    <property type="match status" value="1"/>
</dbReference>
<accession>A0AAF0J9Y9</accession>